<accession>A1RYK7</accession>
<dbReference type="PANTHER" id="PTHR42250">
    <property type="entry name" value="ASCH DOMAIN-CONTAINING PROTEIN"/>
    <property type="match status" value="1"/>
</dbReference>
<gene>
    <name evidence="2" type="ordered locus">Tpen_0886</name>
</gene>
<evidence type="ECO:0000259" key="1">
    <source>
        <dbReference type="SMART" id="SM01022"/>
    </source>
</evidence>
<dbReference type="Pfam" id="PF04266">
    <property type="entry name" value="ASCH"/>
    <property type="match status" value="1"/>
</dbReference>
<evidence type="ECO:0000313" key="3">
    <source>
        <dbReference type="Proteomes" id="UP000000641"/>
    </source>
</evidence>
<dbReference type="STRING" id="368408.Tpen_0886"/>
<reference evidence="3" key="1">
    <citation type="journal article" date="2008" name="J. Bacteriol.">
        <title>Genome sequence of Thermofilum pendens reveals an exceptional loss of biosynthetic pathways without genome reduction.</title>
        <authorList>
            <person name="Anderson I."/>
            <person name="Rodriguez J."/>
            <person name="Susanti D."/>
            <person name="Porat I."/>
            <person name="Reich C."/>
            <person name="Ulrich L.E."/>
            <person name="Elkins J.G."/>
            <person name="Mavromatis K."/>
            <person name="Lykidis A."/>
            <person name="Kim E."/>
            <person name="Thompson L.S."/>
            <person name="Nolan M."/>
            <person name="Land M."/>
            <person name="Copeland A."/>
            <person name="Lapidus A."/>
            <person name="Lucas S."/>
            <person name="Detter C."/>
            <person name="Zhulin I.B."/>
            <person name="Olsen G.J."/>
            <person name="Whitman W."/>
            <person name="Mukhopadhyay B."/>
            <person name="Bristow J."/>
            <person name="Kyrpides N."/>
        </authorList>
    </citation>
    <scope>NUCLEOTIDE SEQUENCE [LARGE SCALE GENOMIC DNA]</scope>
    <source>
        <strain evidence="3">DSM 2475 / Hrk 5</strain>
    </source>
</reference>
<proteinExistence type="predicted"/>
<dbReference type="SUPFAM" id="SSF88659">
    <property type="entry name" value="Sigma3 and sigma4 domains of RNA polymerase sigma factors"/>
    <property type="match status" value="1"/>
</dbReference>
<protein>
    <recommendedName>
        <fullName evidence="1">ASCH domain-containing protein</fullName>
    </recommendedName>
</protein>
<dbReference type="InterPro" id="IPR015947">
    <property type="entry name" value="PUA-like_sf"/>
</dbReference>
<dbReference type="GeneID" id="4600829"/>
<dbReference type="OrthoDB" id="31314at2157"/>
<feature type="domain" description="ASCH" evidence="1">
    <location>
        <begin position="16"/>
        <end position="114"/>
    </location>
</feature>
<dbReference type="InterPro" id="IPR007374">
    <property type="entry name" value="ASCH_domain"/>
</dbReference>
<name>A1RYK7_THEPD</name>
<dbReference type="HOGENOM" id="CLU_117042_0_0_2"/>
<dbReference type="eggNOG" id="arCOG00398">
    <property type="taxonomic scope" value="Archaea"/>
</dbReference>
<dbReference type="KEGG" id="tpe:Tpen_0886"/>
<dbReference type="AlphaFoldDB" id="A1RYK7"/>
<dbReference type="EMBL" id="CP000505">
    <property type="protein sequence ID" value="ABL78287.1"/>
    <property type="molecule type" value="Genomic_DNA"/>
</dbReference>
<dbReference type="RefSeq" id="WP_011752552.1">
    <property type="nucleotide sequence ID" value="NC_008698.1"/>
</dbReference>
<dbReference type="CDD" id="cd06552">
    <property type="entry name" value="ASCH_yqfb_like"/>
    <property type="match status" value="1"/>
</dbReference>
<dbReference type="SUPFAM" id="SSF88697">
    <property type="entry name" value="PUA domain-like"/>
    <property type="match status" value="1"/>
</dbReference>
<keyword evidence="3" id="KW-1185">Reference proteome</keyword>
<sequence length="197" mass="22300">MSEHANTFNRKLGRTLRFKAKYIDMLLSGEKVTTIRRGIVTPTRDEVFLESDGKIYGTARVKSVRYTKVSELNSDDAVRDGFADKEDLKKALKEIYPDLKDDEWVTIIFLEDVNRFSSPLPLEALQRDIDFERASRIAQLALAHGVLNEKLARQVLARVALSGDVKDAARKLGVDENKVKIILAKAVEELRKRGVEV</sequence>
<dbReference type="EnsemblBacteria" id="ABL78287">
    <property type="protein sequence ID" value="ABL78287"/>
    <property type="gene ID" value="Tpen_0886"/>
</dbReference>
<dbReference type="Gene3D" id="2.30.130.30">
    <property type="entry name" value="Hypothetical protein"/>
    <property type="match status" value="1"/>
</dbReference>
<dbReference type="Proteomes" id="UP000000641">
    <property type="component" value="Chromosome"/>
</dbReference>
<dbReference type="SMART" id="SM01022">
    <property type="entry name" value="ASCH"/>
    <property type="match status" value="1"/>
</dbReference>
<evidence type="ECO:0000313" key="2">
    <source>
        <dbReference type="EMBL" id="ABL78287.1"/>
    </source>
</evidence>
<dbReference type="InterPro" id="IPR013324">
    <property type="entry name" value="RNA_pol_sigma_r3/r4-like"/>
</dbReference>
<organism evidence="2 3">
    <name type="scientific">Thermofilum pendens (strain DSM 2475 / Hrk 5)</name>
    <dbReference type="NCBI Taxonomy" id="368408"/>
    <lineage>
        <taxon>Archaea</taxon>
        <taxon>Thermoproteota</taxon>
        <taxon>Thermoprotei</taxon>
        <taxon>Thermofilales</taxon>
        <taxon>Thermofilaceae</taxon>
        <taxon>Thermofilum</taxon>
    </lineage>
</organism>
<dbReference type="PANTHER" id="PTHR42250:SF1">
    <property type="entry name" value="ASCH DOMAIN-CONTAINING PROTEIN"/>
    <property type="match status" value="1"/>
</dbReference>